<dbReference type="FunFam" id="3.90.1010.10:FF:000005">
    <property type="entry name" value="Iron-sulfur cluster assembly protein"/>
    <property type="match status" value="1"/>
</dbReference>
<feature type="coiled-coil region" evidence="8">
    <location>
        <begin position="319"/>
        <end position="346"/>
    </location>
</feature>
<feature type="compositionally biased region" description="Basic and acidic residues" evidence="9">
    <location>
        <begin position="1124"/>
        <end position="1134"/>
    </location>
</feature>
<feature type="region of interest" description="Disordered" evidence="9">
    <location>
        <begin position="397"/>
        <end position="421"/>
    </location>
</feature>
<evidence type="ECO:0000256" key="5">
    <source>
        <dbReference type="ARBA" id="ARBA00023004"/>
    </source>
</evidence>
<feature type="region of interest" description="Disordered" evidence="9">
    <location>
        <begin position="634"/>
        <end position="667"/>
    </location>
</feature>
<keyword evidence="6" id="KW-0411">Iron-sulfur</keyword>
<dbReference type="InterPro" id="IPR011339">
    <property type="entry name" value="ISCU"/>
</dbReference>
<evidence type="ECO:0000256" key="1">
    <source>
        <dbReference type="ARBA" id="ARBA00005151"/>
    </source>
</evidence>
<keyword evidence="8" id="KW-0175">Coiled coil</keyword>
<feature type="compositionally biased region" description="Polar residues" evidence="9">
    <location>
        <begin position="397"/>
        <end position="413"/>
    </location>
</feature>
<dbReference type="GO" id="GO:0005506">
    <property type="term" value="F:iron ion binding"/>
    <property type="evidence" value="ECO:0007669"/>
    <property type="project" value="InterPro"/>
</dbReference>
<proteinExistence type="inferred from homology"/>
<evidence type="ECO:0000256" key="6">
    <source>
        <dbReference type="ARBA" id="ARBA00023014"/>
    </source>
</evidence>
<feature type="region of interest" description="Disordered" evidence="9">
    <location>
        <begin position="443"/>
        <end position="561"/>
    </location>
</feature>
<dbReference type="InterPro" id="IPR007330">
    <property type="entry name" value="MIT_dom"/>
</dbReference>
<feature type="compositionally biased region" description="Polar residues" evidence="9">
    <location>
        <begin position="634"/>
        <end position="651"/>
    </location>
</feature>
<feature type="compositionally biased region" description="Basic and acidic residues" evidence="9">
    <location>
        <begin position="166"/>
        <end position="181"/>
    </location>
</feature>
<dbReference type="Proteomes" id="UP000002038">
    <property type="component" value="Unassembled WGS sequence"/>
</dbReference>
<evidence type="ECO:0000256" key="9">
    <source>
        <dbReference type="SAM" id="MobiDB-lite"/>
    </source>
</evidence>
<feature type="domain" description="MIT" evidence="11">
    <location>
        <begin position="2"/>
        <end position="66"/>
    </location>
</feature>
<feature type="compositionally biased region" description="Polar residues" evidence="9">
    <location>
        <begin position="513"/>
        <end position="561"/>
    </location>
</feature>
<dbReference type="CDD" id="cd06664">
    <property type="entry name" value="IscU_like"/>
    <property type="match status" value="1"/>
</dbReference>
<feature type="domain" description="NIF system FeS cluster assembly NifU N-terminal" evidence="10">
    <location>
        <begin position="987"/>
        <end position="1104"/>
    </location>
</feature>
<dbReference type="STRING" id="559298.A0A179UMX5"/>
<dbReference type="OrthoDB" id="2245455at2759"/>
<evidence type="ECO:0000256" key="3">
    <source>
        <dbReference type="ARBA" id="ARBA00022714"/>
    </source>
</evidence>
<dbReference type="KEGG" id="bgh:BDBG_17066"/>
<dbReference type="InterPro" id="IPR002871">
    <property type="entry name" value="NIF_FeS_clus_asmbl_NifU_N"/>
</dbReference>
<feature type="compositionally biased region" description="Pro residues" evidence="9">
    <location>
        <begin position="450"/>
        <end position="479"/>
    </location>
</feature>
<dbReference type="VEuPathDB" id="FungiDB:BDBG_17066"/>
<keyword evidence="3" id="KW-0001">2Fe-2S</keyword>
<keyword evidence="4" id="KW-0479">Metal-binding</keyword>
<dbReference type="GO" id="GO:0016226">
    <property type="term" value="P:iron-sulfur cluster assembly"/>
    <property type="evidence" value="ECO:0007669"/>
    <property type="project" value="InterPro"/>
</dbReference>
<feature type="region of interest" description="Disordered" evidence="9">
    <location>
        <begin position="860"/>
        <end position="886"/>
    </location>
</feature>
<reference evidence="13" key="1">
    <citation type="journal article" date="2015" name="PLoS Genet.">
        <title>The dynamic genome and transcriptome of the human fungal pathogen Blastomyces and close relative Emmonsia.</title>
        <authorList>
            <person name="Munoz J.F."/>
            <person name="Gauthier G.M."/>
            <person name="Desjardins C.A."/>
            <person name="Gallo J.E."/>
            <person name="Holder J."/>
            <person name="Sullivan T.D."/>
            <person name="Marty A.J."/>
            <person name="Carmen J.C."/>
            <person name="Chen Z."/>
            <person name="Ding L."/>
            <person name="Gujja S."/>
            <person name="Magrini V."/>
            <person name="Misas E."/>
            <person name="Mitreva M."/>
            <person name="Priest M."/>
            <person name="Saif S."/>
            <person name="Whiston E.A."/>
            <person name="Young S."/>
            <person name="Zeng Q."/>
            <person name="Goldman W.E."/>
            <person name="Mardis E.R."/>
            <person name="Taylor J.W."/>
            <person name="McEwen J.G."/>
            <person name="Clay O.K."/>
            <person name="Klein B.S."/>
            <person name="Cuomo C.A."/>
        </authorList>
    </citation>
    <scope>NUCLEOTIDE SEQUENCE [LARGE SCALE GENOMIC DNA]</scope>
    <source>
        <strain evidence="13">SLH14081</strain>
    </source>
</reference>
<dbReference type="AlphaFoldDB" id="A0A179UMX5"/>
<feature type="region of interest" description="Disordered" evidence="9">
    <location>
        <begin position="1107"/>
        <end position="1134"/>
    </location>
</feature>
<evidence type="ECO:0000256" key="7">
    <source>
        <dbReference type="ARBA" id="ARBA00034078"/>
    </source>
</evidence>
<dbReference type="Pfam" id="PF01592">
    <property type="entry name" value="NifU_N"/>
    <property type="match status" value="1"/>
</dbReference>
<name>A0A179UMX5_BLAGS</name>
<evidence type="ECO:0008006" key="14">
    <source>
        <dbReference type="Google" id="ProtNLM"/>
    </source>
</evidence>
<dbReference type="GeneID" id="8504688"/>
<evidence type="ECO:0000259" key="10">
    <source>
        <dbReference type="Pfam" id="PF01592"/>
    </source>
</evidence>
<evidence type="ECO:0000313" key="12">
    <source>
        <dbReference type="EMBL" id="OAT08569.1"/>
    </source>
</evidence>
<comment type="pathway">
    <text evidence="1">Cofactor biosynthesis; iron-sulfur cluster biosynthesis.</text>
</comment>
<comment type="cofactor">
    <cofactor evidence="7">
        <name>[2Fe-2S] cluster</name>
        <dbReference type="ChEBI" id="CHEBI:190135"/>
    </cofactor>
</comment>
<evidence type="ECO:0000256" key="2">
    <source>
        <dbReference type="ARBA" id="ARBA00006420"/>
    </source>
</evidence>
<dbReference type="PANTHER" id="PTHR37327:SF1">
    <property type="entry name" value="MICROTUBULE INTERACTING AND TRANSPORT DOMAIN-CONTAINING PROTEIN"/>
    <property type="match status" value="1"/>
</dbReference>
<organism evidence="12 13">
    <name type="scientific">Blastomyces gilchristii (strain SLH14081)</name>
    <name type="common">Blastomyces dermatitidis</name>
    <dbReference type="NCBI Taxonomy" id="559298"/>
    <lineage>
        <taxon>Eukaryota</taxon>
        <taxon>Fungi</taxon>
        <taxon>Dikarya</taxon>
        <taxon>Ascomycota</taxon>
        <taxon>Pezizomycotina</taxon>
        <taxon>Eurotiomycetes</taxon>
        <taxon>Eurotiomycetidae</taxon>
        <taxon>Onygenales</taxon>
        <taxon>Ajellomycetaceae</taxon>
        <taxon>Blastomyces</taxon>
    </lineage>
</organism>
<gene>
    <name evidence="12" type="ORF">BDBG_17066</name>
</gene>
<evidence type="ECO:0000259" key="11">
    <source>
        <dbReference type="Pfam" id="PF04212"/>
    </source>
</evidence>
<feature type="region of interest" description="Disordered" evidence="9">
    <location>
        <begin position="68"/>
        <end position="246"/>
    </location>
</feature>
<evidence type="ECO:0000256" key="8">
    <source>
        <dbReference type="SAM" id="Coils"/>
    </source>
</evidence>
<dbReference type="GO" id="GO:0005739">
    <property type="term" value="C:mitochondrion"/>
    <property type="evidence" value="ECO:0007669"/>
    <property type="project" value="UniProtKB-ARBA"/>
</dbReference>
<evidence type="ECO:0000313" key="13">
    <source>
        <dbReference type="Proteomes" id="UP000002038"/>
    </source>
</evidence>
<dbReference type="GO" id="GO:0051537">
    <property type="term" value="F:2 iron, 2 sulfur cluster binding"/>
    <property type="evidence" value="ECO:0007669"/>
    <property type="project" value="UniProtKB-KW"/>
</dbReference>
<dbReference type="EMBL" id="GG657455">
    <property type="protein sequence ID" value="OAT08569.1"/>
    <property type="molecule type" value="Genomic_DNA"/>
</dbReference>
<dbReference type="Pfam" id="PF04212">
    <property type="entry name" value="MIT"/>
    <property type="match status" value="1"/>
</dbReference>
<dbReference type="InterPro" id="IPR036181">
    <property type="entry name" value="MIT_dom_sf"/>
</dbReference>
<accession>A0A179UMX5</accession>
<keyword evidence="5" id="KW-0408">Iron</keyword>
<dbReference type="UniPathway" id="UPA00266"/>
<dbReference type="SUPFAM" id="SSF82649">
    <property type="entry name" value="SufE/NifU"/>
    <property type="match status" value="1"/>
</dbReference>
<dbReference type="Gene3D" id="1.20.58.80">
    <property type="entry name" value="Phosphotransferase system, lactose/cellobiose-type IIA subunit"/>
    <property type="match status" value="1"/>
</dbReference>
<dbReference type="SUPFAM" id="SSF116846">
    <property type="entry name" value="MIT domain"/>
    <property type="match status" value="1"/>
</dbReference>
<feature type="compositionally biased region" description="Polar residues" evidence="9">
    <location>
        <begin position="489"/>
        <end position="499"/>
    </location>
</feature>
<protein>
    <recommendedName>
        <fullName evidence="14">Iron-sulfur cluster assembly protein</fullName>
    </recommendedName>
</protein>
<feature type="compositionally biased region" description="Polar residues" evidence="9">
    <location>
        <begin position="206"/>
        <end position="228"/>
    </location>
</feature>
<dbReference type="NCBIfam" id="TIGR01999">
    <property type="entry name" value="iscU"/>
    <property type="match status" value="1"/>
</dbReference>
<comment type="similarity">
    <text evidence="2">Belongs to the NifU family.</text>
</comment>
<dbReference type="RefSeq" id="XP_031578352.1">
    <property type="nucleotide sequence ID" value="XM_031724871.1"/>
</dbReference>
<keyword evidence="13" id="KW-1185">Reference proteome</keyword>
<dbReference type="Gene3D" id="3.90.1010.10">
    <property type="match status" value="1"/>
</dbReference>
<dbReference type="PANTHER" id="PTHR37327">
    <property type="entry name" value="CHROMOSOME 1, WHOLE GENOME SHOTGUN SEQUENCE"/>
    <property type="match status" value="1"/>
</dbReference>
<sequence length="1134" mass="121463">MLSKALQKANAAVLLDNATNYEGAIDAYNDACQLLQHVMHHSGGHDEKQKLEEIRNTYTSRIAELQRLGLSSQRADGKALPDPPQGAESPSDVVFPSYPTAGIEYHDTSMPAGPSFVTNDSPYFGSPREQRSLAPSQIPPRRQSLLPSVFDDDVRLANSVSNPGPSHERSQSKSFRKDPHIKPNGSSERLKQARWDPTATGRRPSSPMTYSPPSDLTKQASSQLQTSNPLPPLPNQHSHDASNESTSWLDTIDESGASSSSSIRSRSSLLYLRPKHGRNASEGTEAEFDTALDAAVEAAYDEGFEPVRGTDSIIPDDIVSDARRSVELAKQKVREAQIESEAALARNKDKRMLNGDDVLLNFGAVTGGYDEDVEDEEEERILEEMMADFEFDLQSKSALPRQSDSSGFSGRTWGSSVGSNVTTSGNSLSTLAEGVEFQSLDARVKTASSPPHPPPISALPPPPVSSSMPSLPPLPPSMPSVPSVSSSAQVISTKPTSLNGRRVDGLNPKELSIETNGSQADPVSTASPHISSSVPKTEAQASVQTPSSHDAPSKVKTSTPNNPIHAIATASEPIESVHTDSLTIKLQPQEIDDSGSLPSPSHIVAKVSSAPENLRKNISSSSLRAMKARGMSVSTPDIVSQTPGTPSSASFANLEARKGSSPSLPSSLTPTTTAFTAHGFHAGGPYIFDSHIHSLTNLGSPNASVSNAPLPLEPCPQSFLLRPFWLMRCLYQTIAHPRGGYLTAKLFVPRDVWRVQNVKLKAVEEKISSCDLLTAALLKLAQADSYDAEAVLEEMQSLENVLDQVQNIWSKKLGNDVGVQGSMPLFKSSGEDTSTIYDNVAAKPSSGSSKSYLASWRKLKSKSSGTGAPTQPAPAPKDGGRDALTMNSLPMTDSLDFRAPKRDVTQLQCTGPHASYMSALARLFDAAQILDQIARQVEDPGLKHSSQTLVGLELSARHASEFFGFYVCRFALNDIGLMIDKFIKRGNHYSNPRNVGSMPKADVDVGTGLVGAPACGDVMKLQIRVDKGSNTISDVKFKTFGCGSAIASSSYLTELVRGMTLEEAGKIRNTEIAKELCLPPVKLHCSMLAEDAIKSAISNYYTKNPKARSTDLSGTAASIPNVEAQKESAESTTA</sequence>
<evidence type="ECO:0000256" key="4">
    <source>
        <dbReference type="ARBA" id="ARBA00022723"/>
    </source>
</evidence>